<gene>
    <name evidence="10" type="ORF">IAB03_01385</name>
</gene>
<dbReference type="Gene3D" id="2.40.160.50">
    <property type="entry name" value="membrane protein fhac: a member of the omp85/tpsb transporter family"/>
    <property type="match status" value="1"/>
</dbReference>
<dbReference type="PROSITE" id="PS51779">
    <property type="entry name" value="POTRA"/>
    <property type="match status" value="3"/>
</dbReference>
<dbReference type="InterPro" id="IPR039910">
    <property type="entry name" value="D15-like"/>
</dbReference>
<keyword evidence="5" id="KW-0677">Repeat</keyword>
<protein>
    <submittedName>
        <fullName evidence="10">Outer membrane protein assembly factor BamA</fullName>
    </submittedName>
</protein>
<evidence type="ECO:0000259" key="9">
    <source>
        <dbReference type="PROSITE" id="PS51779"/>
    </source>
</evidence>
<evidence type="ECO:0000256" key="1">
    <source>
        <dbReference type="ARBA" id="ARBA00004370"/>
    </source>
</evidence>
<dbReference type="PIRSF" id="PIRSF006076">
    <property type="entry name" value="OM_assembly_OMP85"/>
    <property type="match status" value="1"/>
</dbReference>
<dbReference type="Pfam" id="PF01103">
    <property type="entry name" value="Omp85"/>
    <property type="match status" value="1"/>
</dbReference>
<dbReference type="InterPro" id="IPR023707">
    <property type="entry name" value="OM_assembly_BamA"/>
</dbReference>
<evidence type="ECO:0000256" key="4">
    <source>
        <dbReference type="ARBA" id="ARBA00022729"/>
    </source>
</evidence>
<evidence type="ECO:0000256" key="8">
    <source>
        <dbReference type="SAM" id="SignalP"/>
    </source>
</evidence>
<dbReference type="AlphaFoldDB" id="A0A9D1SBW2"/>
<dbReference type="PANTHER" id="PTHR12815">
    <property type="entry name" value="SORTING AND ASSEMBLY MACHINERY SAMM50 PROTEIN FAMILY MEMBER"/>
    <property type="match status" value="1"/>
</dbReference>
<comment type="caution">
    <text evidence="10">The sequence shown here is derived from an EMBL/GenBank/DDBJ whole genome shotgun (WGS) entry which is preliminary data.</text>
</comment>
<dbReference type="GO" id="GO:0071709">
    <property type="term" value="P:membrane assembly"/>
    <property type="evidence" value="ECO:0007669"/>
    <property type="project" value="InterPro"/>
</dbReference>
<keyword evidence="3" id="KW-0812">Transmembrane</keyword>
<evidence type="ECO:0000256" key="3">
    <source>
        <dbReference type="ARBA" id="ARBA00022692"/>
    </source>
</evidence>
<feature type="signal peptide" evidence="8">
    <location>
        <begin position="1"/>
        <end position="21"/>
    </location>
</feature>
<sequence>MQHTFMRKLFLLFILSFMGMAAVHGQSPIQLDTIYNPEINYSDSPRSFEIAGISISNVTNKDEYVLVSLSGLSVGQRIYIPGEEISAAVKRLWKQGLFSDVSIKVVKTYGDKVWLDISLKQRPRISSITYSGIRKSDREDLDMRIGLVKGSQISPNLIDRAKTVIHKYYEEKGYGNIAVQITQEEDPDREDFVNVHIAIDKKAKIKVRKIEIEGNLALSDRKIKRAMKKTNEKGKIYNLFRPKKFVKEEFQNDLGLILDKYNELGYRDATIVEDTFWMSGEKTVDVKIKIDEGKKYYIRDIRWVGNELYPTEYLGEILNIKPGDVYNQKLLQQRLKEDNDAVSNLYLDQGYLFFNVMPTELNIVEDSVDLEMRIYEGEQARVNKVIIQGNDKVYEHVVRRELRTRPGELFSKSDLLRSVREIQQLGHFDPETINPQAQPDPENSTVDIIYGLEPKASDQVELSAGWGQTGIVGRLSLKFSNFSIRNLFNPKAYKGIIPQGDGQQLTLSAQTNARYYQSYMISFMDPWFGGKRPNLLSVTAYYSRQTDISTNYYNRNYLTSYNSYYGYGNSGYDYSFAMDPDKSLQLFGVAVGFGKRLVWPDDYFTFNAELGYQLYKLKDWEYIRYFRNGNSNSLSLTLTLARNSIDNPIYTRIGSQFSLSVQATPPYSLFDNIDYENLDKNDEKDQQKMYRWIEYHKWKFKAKTFTPLTPMGNEKQRTLVLMTRAEFGFLGSYNKYKKSPFETFYVGGDGMTGYSSSYATEIIALRGYENGSLTPYGAEGYCYTRLGAELRFPLLLEPASTIYMLTFVEGGNAWTDVSDFNPFQLKRSAGIGARIFLPMVGMMGIDYAYGFDKVYGQKGGNQIHFILGQEF</sequence>
<proteinExistence type="predicted"/>
<dbReference type="PANTHER" id="PTHR12815:SF47">
    <property type="entry name" value="TRANSLOCATION AND ASSEMBLY MODULE SUBUNIT TAMA"/>
    <property type="match status" value="1"/>
</dbReference>
<evidence type="ECO:0000256" key="6">
    <source>
        <dbReference type="ARBA" id="ARBA00023136"/>
    </source>
</evidence>
<accession>A0A9D1SBW2</accession>
<keyword evidence="6" id="KW-0472">Membrane</keyword>
<feature type="chain" id="PRO_5038342044" evidence="8">
    <location>
        <begin position="22"/>
        <end position="871"/>
    </location>
</feature>
<comment type="subcellular location">
    <subcellularLocation>
        <location evidence="1">Membrane</location>
    </subcellularLocation>
</comment>
<dbReference type="GO" id="GO:0019867">
    <property type="term" value="C:outer membrane"/>
    <property type="evidence" value="ECO:0007669"/>
    <property type="project" value="InterPro"/>
</dbReference>
<keyword evidence="4 8" id="KW-0732">Signal</keyword>
<dbReference type="InterPro" id="IPR000184">
    <property type="entry name" value="Bac_surfAg_D15"/>
</dbReference>
<evidence type="ECO:0000313" key="10">
    <source>
        <dbReference type="EMBL" id="HIU54441.1"/>
    </source>
</evidence>
<keyword evidence="2" id="KW-1134">Transmembrane beta strand</keyword>
<evidence type="ECO:0000313" key="11">
    <source>
        <dbReference type="Proteomes" id="UP000824112"/>
    </source>
</evidence>
<reference evidence="10" key="2">
    <citation type="journal article" date="2021" name="PeerJ">
        <title>Extensive microbial diversity within the chicken gut microbiome revealed by metagenomics and culture.</title>
        <authorList>
            <person name="Gilroy R."/>
            <person name="Ravi A."/>
            <person name="Getino M."/>
            <person name="Pursley I."/>
            <person name="Horton D.L."/>
            <person name="Alikhan N.F."/>
            <person name="Baker D."/>
            <person name="Gharbi K."/>
            <person name="Hall N."/>
            <person name="Watson M."/>
            <person name="Adriaenssens E.M."/>
            <person name="Foster-Nyarko E."/>
            <person name="Jarju S."/>
            <person name="Secka A."/>
            <person name="Antonio M."/>
            <person name="Oren A."/>
            <person name="Chaudhuri R.R."/>
            <person name="La Ragione R."/>
            <person name="Hildebrand F."/>
            <person name="Pallen M.J."/>
        </authorList>
    </citation>
    <scope>NUCLEOTIDE SEQUENCE</scope>
    <source>
        <strain evidence="10">CHK158-818</strain>
    </source>
</reference>
<dbReference type="Gene3D" id="3.10.20.310">
    <property type="entry name" value="membrane protein fhac"/>
    <property type="match status" value="5"/>
</dbReference>
<organism evidence="10 11">
    <name type="scientific">Candidatus Gallibacteroides avistercoris</name>
    <dbReference type="NCBI Taxonomy" id="2840833"/>
    <lineage>
        <taxon>Bacteria</taxon>
        <taxon>Pseudomonadati</taxon>
        <taxon>Bacteroidota</taxon>
        <taxon>Bacteroidia</taxon>
        <taxon>Bacteroidales</taxon>
        <taxon>Bacteroidaceae</taxon>
        <taxon>Bacteroidaceae incertae sedis</taxon>
        <taxon>Candidatus Gallibacteroides</taxon>
    </lineage>
</organism>
<feature type="domain" description="POTRA" evidence="9">
    <location>
        <begin position="205"/>
        <end position="293"/>
    </location>
</feature>
<feature type="domain" description="POTRA" evidence="9">
    <location>
        <begin position="380"/>
        <end position="455"/>
    </location>
</feature>
<dbReference type="InterPro" id="IPR034746">
    <property type="entry name" value="POTRA"/>
</dbReference>
<feature type="domain" description="POTRA" evidence="9">
    <location>
        <begin position="296"/>
        <end position="377"/>
    </location>
</feature>
<dbReference type="EMBL" id="DVNA01000034">
    <property type="protein sequence ID" value="HIU54441.1"/>
    <property type="molecule type" value="Genomic_DNA"/>
</dbReference>
<evidence type="ECO:0000256" key="2">
    <source>
        <dbReference type="ARBA" id="ARBA00022452"/>
    </source>
</evidence>
<dbReference type="Pfam" id="PF07244">
    <property type="entry name" value="POTRA"/>
    <property type="match status" value="4"/>
</dbReference>
<dbReference type="InterPro" id="IPR010827">
    <property type="entry name" value="BamA/TamA_POTRA"/>
</dbReference>
<dbReference type="Proteomes" id="UP000824112">
    <property type="component" value="Unassembled WGS sequence"/>
</dbReference>
<evidence type="ECO:0000256" key="7">
    <source>
        <dbReference type="ARBA" id="ARBA00023237"/>
    </source>
</evidence>
<name>A0A9D1SBW2_9BACT</name>
<reference evidence="10" key="1">
    <citation type="submission" date="2020-10" db="EMBL/GenBank/DDBJ databases">
        <authorList>
            <person name="Gilroy R."/>
        </authorList>
    </citation>
    <scope>NUCLEOTIDE SEQUENCE</scope>
    <source>
        <strain evidence="10">CHK158-818</strain>
    </source>
</reference>
<evidence type="ECO:0000256" key="5">
    <source>
        <dbReference type="ARBA" id="ARBA00022737"/>
    </source>
</evidence>
<keyword evidence="7" id="KW-0998">Cell outer membrane</keyword>